<dbReference type="Pfam" id="PF01547">
    <property type="entry name" value="SBP_bac_1"/>
    <property type="match status" value="1"/>
</dbReference>
<dbReference type="InterPro" id="IPR006059">
    <property type="entry name" value="SBP"/>
</dbReference>
<sequence length="491" mass="54913">MKRVIHLIVAILLCLSLVSCSSVQNTPIPSPTPEAAQENQGTEVEPIDENTGQGEEQEKIIRIFCYNDEVKQIIEKFMELHPDFGYDIKIITEYAFGCIDRSVIVNNLMNGAYDMEPPDMFSIEVDYIYPYTHGSNYRFAAPYEELGIDVDTLVKEAGIPRYMVEAGTNRDGKLVALGYQNYAGAFIYRRSIAKKVWGTDDPDVIGNIIGPGWDKFLKAAADLKAKGYGICSGIEDIWMPFERNSEQGWIKDGDIVIDPKREAFLDYARILVENGYTNNTASWSDEWYSDMRGEGKKQIFGFFGPVWFVHYILESYSGGEKPGEGTYGDWAVCDPPEGFFWAGPMILANKNTKHKEAVGEIIRWITLDTSESGLQYLWATGAFGEKRDLPAAAAVAGKLECRTVFMGGQDLFEAYLSASEHARGMGLSEHDDYISHEFIQEAMAYANGQKSRNEAIEDFKKNAADRYAWFSGLLKKESTGTGQNDGSRAGD</sequence>
<dbReference type="SUPFAM" id="SSF53850">
    <property type="entry name" value="Periplasmic binding protein-like II"/>
    <property type="match status" value="1"/>
</dbReference>
<gene>
    <name evidence="3" type="ORF">SAMN05444373_101025</name>
</gene>
<evidence type="ECO:0000313" key="4">
    <source>
        <dbReference type="Proteomes" id="UP000324781"/>
    </source>
</evidence>
<accession>A0A1M6E3E4</accession>
<dbReference type="AlphaFoldDB" id="A0A1M6E3E4"/>
<dbReference type="RefSeq" id="WP_188118378.1">
    <property type="nucleotide sequence ID" value="NZ_FQZP01000010.1"/>
</dbReference>
<feature type="signal peptide" evidence="2">
    <location>
        <begin position="1"/>
        <end position="25"/>
    </location>
</feature>
<dbReference type="PANTHER" id="PTHR43649">
    <property type="entry name" value="ARABINOSE-BINDING PROTEIN-RELATED"/>
    <property type="match status" value="1"/>
</dbReference>
<dbReference type="PROSITE" id="PS51257">
    <property type="entry name" value="PROKAR_LIPOPROTEIN"/>
    <property type="match status" value="1"/>
</dbReference>
<dbReference type="Gene3D" id="3.40.190.10">
    <property type="entry name" value="Periplasmic binding protein-like II"/>
    <property type="match status" value="1"/>
</dbReference>
<evidence type="ECO:0000256" key="2">
    <source>
        <dbReference type="SAM" id="SignalP"/>
    </source>
</evidence>
<evidence type="ECO:0000256" key="1">
    <source>
        <dbReference type="SAM" id="MobiDB-lite"/>
    </source>
</evidence>
<dbReference type="EMBL" id="FQZP01000010">
    <property type="protein sequence ID" value="SHI79913.1"/>
    <property type="molecule type" value="Genomic_DNA"/>
</dbReference>
<protein>
    <submittedName>
        <fullName evidence="3">ABC-type glycerol-3-phosphate transport system, substrate-binding protein</fullName>
    </submittedName>
</protein>
<keyword evidence="2" id="KW-0732">Signal</keyword>
<feature type="region of interest" description="Disordered" evidence="1">
    <location>
        <begin position="28"/>
        <end position="55"/>
    </location>
</feature>
<organism evidence="3 4">
    <name type="scientific">Thermoclostridium caenicola</name>
    <dbReference type="NCBI Taxonomy" id="659425"/>
    <lineage>
        <taxon>Bacteria</taxon>
        <taxon>Bacillati</taxon>
        <taxon>Bacillota</taxon>
        <taxon>Clostridia</taxon>
        <taxon>Eubacteriales</taxon>
        <taxon>Oscillospiraceae</taxon>
        <taxon>Thermoclostridium</taxon>
    </lineage>
</organism>
<reference evidence="3 4" key="1">
    <citation type="submission" date="2016-11" db="EMBL/GenBank/DDBJ databases">
        <authorList>
            <person name="Varghese N."/>
            <person name="Submissions S."/>
        </authorList>
    </citation>
    <scope>NUCLEOTIDE SEQUENCE [LARGE SCALE GENOMIC DNA]</scope>
    <source>
        <strain evidence="3 4">DSM 19027</strain>
    </source>
</reference>
<name>A0A1M6E3E4_9FIRM</name>
<dbReference type="Proteomes" id="UP000324781">
    <property type="component" value="Unassembled WGS sequence"/>
</dbReference>
<proteinExistence type="predicted"/>
<keyword evidence="4" id="KW-1185">Reference proteome</keyword>
<evidence type="ECO:0000313" key="3">
    <source>
        <dbReference type="EMBL" id="SHI79913.1"/>
    </source>
</evidence>
<feature type="chain" id="PRO_5038987942" evidence="2">
    <location>
        <begin position="26"/>
        <end position="491"/>
    </location>
</feature>
<dbReference type="PANTHER" id="PTHR43649:SF12">
    <property type="entry name" value="DIACETYLCHITOBIOSE BINDING PROTEIN DASA"/>
    <property type="match status" value="1"/>
</dbReference>
<dbReference type="InterPro" id="IPR050490">
    <property type="entry name" value="Bact_solute-bd_prot1"/>
</dbReference>